<feature type="transmembrane region" description="Helical" evidence="1">
    <location>
        <begin position="662"/>
        <end position="682"/>
    </location>
</feature>
<evidence type="ECO:0000313" key="3">
    <source>
        <dbReference type="Proteomes" id="UP000326838"/>
    </source>
</evidence>
<dbReference type="InterPro" id="IPR029044">
    <property type="entry name" value="Nucleotide-diphossugar_trans"/>
</dbReference>
<feature type="transmembrane region" description="Helical" evidence="1">
    <location>
        <begin position="354"/>
        <end position="380"/>
    </location>
</feature>
<feature type="transmembrane region" description="Helical" evidence="1">
    <location>
        <begin position="634"/>
        <end position="655"/>
    </location>
</feature>
<feature type="transmembrane region" description="Helical" evidence="1">
    <location>
        <begin position="438"/>
        <end position="458"/>
    </location>
</feature>
<dbReference type="AlphaFoldDB" id="A0A5N0T5J0"/>
<dbReference type="Gene3D" id="3.90.550.10">
    <property type="entry name" value="Spore Coat Polysaccharide Biosynthesis Protein SpsA, Chain A"/>
    <property type="match status" value="1"/>
</dbReference>
<feature type="transmembrane region" description="Helical" evidence="1">
    <location>
        <begin position="536"/>
        <end position="553"/>
    </location>
</feature>
<keyword evidence="1" id="KW-1133">Transmembrane helix</keyword>
<dbReference type="SUPFAM" id="SSF53448">
    <property type="entry name" value="Nucleotide-diphospho-sugar transferases"/>
    <property type="match status" value="1"/>
</dbReference>
<comment type="caution">
    <text evidence="2">The sequence shown here is derived from an EMBL/GenBank/DDBJ whole genome shotgun (WGS) entry which is preliminary data.</text>
</comment>
<protein>
    <submittedName>
        <fullName evidence="2">Glycosyltransferase family 2 protein</fullName>
    </submittedName>
</protein>
<evidence type="ECO:0000313" key="2">
    <source>
        <dbReference type="EMBL" id="KAA9130122.1"/>
    </source>
</evidence>
<dbReference type="GO" id="GO:0016740">
    <property type="term" value="F:transferase activity"/>
    <property type="evidence" value="ECO:0007669"/>
    <property type="project" value="UniProtKB-KW"/>
</dbReference>
<feature type="transmembrane region" description="Helical" evidence="1">
    <location>
        <begin position="488"/>
        <end position="506"/>
    </location>
</feature>
<keyword evidence="3" id="KW-1185">Reference proteome</keyword>
<feature type="transmembrane region" description="Helical" evidence="1">
    <location>
        <begin position="702"/>
        <end position="721"/>
    </location>
</feature>
<evidence type="ECO:0000256" key="1">
    <source>
        <dbReference type="SAM" id="Phobius"/>
    </source>
</evidence>
<dbReference type="RefSeq" id="WP_150895675.1">
    <property type="nucleotide sequence ID" value="NZ_VYUY01000022.1"/>
</dbReference>
<sequence length="956" mass="99173">MPARVHAILVVRPEGRASAATHLARTLDALAAQTRPADVLTIVLCGAGPAVTELAAASGAEGIITASGATTFADAVRLAGPRLTGDAIWLLAQDTAPEPHALGRLLAGLERAPSVAIVAPKLVDADDASRIVSLGVTMTPLGRTVGLADDELDQGQHDADEDVLGADIRGILIRAGVWRELEGIDPALGGADEGLDLGVRARLAGHRVSLVPTAHVAVDGDGAAGLPAPTTRRRRRRRAYAMRLAQLHRRLAYAPAAAVPLHLLSLIPLALWRAATLLVVKQPARVLPEWGASIVAFFRWGAIARSRGVIRRSRTASWHQLASLRITRTDLRQRFDADVDADAMDRPIREELRFFTGGGAWLVLAALLVSVVAFPSLLAWPVLGGGALEPLRATWGQLWADAAYGARSVGLDTVGPADPFAALIAVVGSLWPGDPSRALVLLWIAALPLAVLGAWFAASRVTSNSLLRNTAAVAWALAPTFWTALVDGRAGAVIVHLLLPWLIYAGAVAHRSWAAAGAASLLLAGVLAAAPSLAPALVILWALVVMLVLVARAGHGVGHIVWLGVPSLALFAPLLWVQVRTGNIWGLLADPGPVWAGPQATADAAGRLALAGGFPTTDLAGWTTLLSGTTLSSLAPWVLVLVAPLCALALLSLLTPRWMVSAILLAIALLGIGTAFAAVGIAVVSSTNAEPVPLWPGSGLSLAWLGVVGAAVIALDAGLPIRLRGLRAVGAAVVIGTLLVVAVPSVTAMMRDASMLRNGPSSTLPAYVAAQGRDDLSVGTILITPLDSGAAAARVVWGGSETIAGHSTVAETRTVPDAQDEEVAELTADLVTATSDDIVSRVAAHGIRFIVLAPASDSETDAARALRLSAETALDQRDQLDTVGVTPKGTLWRVSADVADRPGPSAADRQLAVLIALIQLVVVAAALLLSVPTASSRRQARRMPRTVGPRAREEER</sequence>
<feature type="transmembrane region" description="Helical" evidence="1">
    <location>
        <begin position="911"/>
        <end position="935"/>
    </location>
</feature>
<feature type="transmembrane region" description="Helical" evidence="1">
    <location>
        <begin position="728"/>
        <end position="750"/>
    </location>
</feature>
<dbReference type="Proteomes" id="UP000326838">
    <property type="component" value="Unassembled WGS sequence"/>
</dbReference>
<gene>
    <name evidence="2" type="ORF">F6B40_15715</name>
</gene>
<name>A0A5N0T5J0_9MICO</name>
<keyword evidence="2" id="KW-0808">Transferase</keyword>
<keyword evidence="1" id="KW-0472">Membrane</keyword>
<organism evidence="2 3">
    <name type="scientific">Microbacterium caowuchunii</name>
    <dbReference type="NCBI Taxonomy" id="2614638"/>
    <lineage>
        <taxon>Bacteria</taxon>
        <taxon>Bacillati</taxon>
        <taxon>Actinomycetota</taxon>
        <taxon>Actinomycetes</taxon>
        <taxon>Micrococcales</taxon>
        <taxon>Microbacteriaceae</taxon>
        <taxon>Microbacterium</taxon>
    </lineage>
</organism>
<accession>A0A5N0T5J0</accession>
<feature type="transmembrane region" description="Helical" evidence="1">
    <location>
        <begin position="251"/>
        <end position="275"/>
    </location>
</feature>
<feature type="transmembrane region" description="Helical" evidence="1">
    <location>
        <begin position="560"/>
        <end position="579"/>
    </location>
</feature>
<keyword evidence="1" id="KW-0812">Transmembrane</keyword>
<reference evidence="3" key="1">
    <citation type="submission" date="2019-09" db="EMBL/GenBank/DDBJ databases">
        <title>Mumia zhuanghuii sp. nov. isolated from the intestinal contents of plateau pika (Ochotona curzoniae) in the Qinghai-Tibet plateau of China.</title>
        <authorList>
            <person name="Tian Z."/>
        </authorList>
    </citation>
    <scope>NUCLEOTIDE SEQUENCE [LARGE SCALE GENOMIC DNA]</scope>
    <source>
        <strain evidence="3">L-033</strain>
    </source>
</reference>
<dbReference type="EMBL" id="VYUY01000022">
    <property type="protein sequence ID" value="KAA9130122.1"/>
    <property type="molecule type" value="Genomic_DNA"/>
</dbReference>
<proteinExistence type="predicted"/>
<dbReference type="Pfam" id="PF13641">
    <property type="entry name" value="Glyco_tranf_2_3"/>
    <property type="match status" value="1"/>
</dbReference>